<dbReference type="AlphaFoldDB" id="A0A9J6EI28"/>
<protein>
    <submittedName>
        <fullName evidence="1">Uncharacterized protein</fullName>
    </submittedName>
</protein>
<proteinExistence type="predicted"/>
<reference evidence="1" key="2">
    <citation type="submission" date="2021-09" db="EMBL/GenBank/DDBJ databases">
        <authorList>
            <person name="Jia N."/>
            <person name="Wang J."/>
            <person name="Shi W."/>
            <person name="Du L."/>
            <person name="Sun Y."/>
            <person name="Zhan W."/>
            <person name="Jiang J."/>
            <person name="Wang Q."/>
            <person name="Zhang B."/>
            <person name="Ji P."/>
            <person name="Sakyi L.B."/>
            <person name="Cui X."/>
            <person name="Yuan T."/>
            <person name="Jiang B."/>
            <person name="Yang W."/>
            <person name="Lam T.T.-Y."/>
            <person name="Chang Q."/>
            <person name="Ding S."/>
            <person name="Wang X."/>
            <person name="Zhu J."/>
            <person name="Ruan X."/>
            <person name="Zhao L."/>
            <person name="Wei J."/>
            <person name="Que T."/>
            <person name="Du C."/>
            <person name="Cheng J."/>
            <person name="Dai P."/>
            <person name="Han X."/>
            <person name="Huang E."/>
            <person name="Gao Y."/>
            <person name="Liu J."/>
            <person name="Shao H."/>
            <person name="Ye R."/>
            <person name="Li L."/>
            <person name="Wei W."/>
            <person name="Wang X."/>
            <person name="Wang C."/>
            <person name="Huo Q."/>
            <person name="Li W."/>
            <person name="Guo W."/>
            <person name="Chen H."/>
            <person name="Chen S."/>
            <person name="Zhou L."/>
            <person name="Zhou L."/>
            <person name="Ni X."/>
            <person name="Tian J."/>
            <person name="Zhou Y."/>
            <person name="Sheng Y."/>
            <person name="Liu T."/>
            <person name="Pan Y."/>
            <person name="Xia L."/>
            <person name="Li J."/>
            <person name="Zhao F."/>
            <person name="Cao W."/>
        </authorList>
    </citation>
    <scope>NUCLEOTIDE SEQUENCE</scope>
    <source>
        <strain evidence="1">Rmic-2018</strain>
        <tissue evidence="1">Larvae</tissue>
    </source>
</reference>
<evidence type="ECO:0000313" key="1">
    <source>
        <dbReference type="EMBL" id="KAH8033903.1"/>
    </source>
</evidence>
<sequence>MAWTSVTSSDSRQELPESFKSIALDAAVACREQASNALTTASADVVSLAAAANAGASAYSPTLSLPATCYVDPQRRRPKPVWRPRPLLKQKAANFVVVLEPRAQLFLANASPENGAGRALIAHLGVTATRLITVVMVREKNLILVYTSILHIADKLTGEFVVTSSAGLVPLFGYLRANTQDSCCGVVTV</sequence>
<keyword evidence="2" id="KW-1185">Reference proteome</keyword>
<evidence type="ECO:0000313" key="2">
    <source>
        <dbReference type="Proteomes" id="UP000821866"/>
    </source>
</evidence>
<gene>
    <name evidence="1" type="ORF">HPB51_017353</name>
</gene>
<dbReference type="EMBL" id="JABSTU010000004">
    <property type="protein sequence ID" value="KAH8033903.1"/>
    <property type="molecule type" value="Genomic_DNA"/>
</dbReference>
<name>A0A9J6EI28_RHIMP</name>
<dbReference type="Proteomes" id="UP000821866">
    <property type="component" value="Chromosome 2"/>
</dbReference>
<accession>A0A9J6EI28</accession>
<comment type="caution">
    <text evidence="1">The sequence shown here is derived from an EMBL/GenBank/DDBJ whole genome shotgun (WGS) entry which is preliminary data.</text>
</comment>
<reference evidence="1" key="1">
    <citation type="journal article" date="2020" name="Cell">
        <title>Large-Scale Comparative Analyses of Tick Genomes Elucidate Their Genetic Diversity and Vector Capacities.</title>
        <authorList>
            <consortium name="Tick Genome and Microbiome Consortium (TIGMIC)"/>
            <person name="Jia N."/>
            <person name="Wang J."/>
            <person name="Shi W."/>
            <person name="Du L."/>
            <person name="Sun Y."/>
            <person name="Zhan W."/>
            <person name="Jiang J.F."/>
            <person name="Wang Q."/>
            <person name="Zhang B."/>
            <person name="Ji P."/>
            <person name="Bell-Sakyi L."/>
            <person name="Cui X.M."/>
            <person name="Yuan T.T."/>
            <person name="Jiang B.G."/>
            <person name="Yang W.F."/>
            <person name="Lam T.T."/>
            <person name="Chang Q.C."/>
            <person name="Ding S.J."/>
            <person name="Wang X.J."/>
            <person name="Zhu J.G."/>
            <person name="Ruan X.D."/>
            <person name="Zhao L."/>
            <person name="Wei J.T."/>
            <person name="Ye R.Z."/>
            <person name="Que T.C."/>
            <person name="Du C.H."/>
            <person name="Zhou Y.H."/>
            <person name="Cheng J.X."/>
            <person name="Dai P.F."/>
            <person name="Guo W.B."/>
            <person name="Han X.H."/>
            <person name="Huang E.J."/>
            <person name="Li L.F."/>
            <person name="Wei W."/>
            <person name="Gao Y.C."/>
            <person name="Liu J.Z."/>
            <person name="Shao H.Z."/>
            <person name="Wang X."/>
            <person name="Wang C.C."/>
            <person name="Yang T.C."/>
            <person name="Huo Q.B."/>
            <person name="Li W."/>
            <person name="Chen H.Y."/>
            <person name="Chen S.E."/>
            <person name="Zhou L.G."/>
            <person name="Ni X.B."/>
            <person name="Tian J.H."/>
            <person name="Sheng Y."/>
            <person name="Liu T."/>
            <person name="Pan Y.S."/>
            <person name="Xia L.Y."/>
            <person name="Li J."/>
            <person name="Zhao F."/>
            <person name="Cao W.C."/>
        </authorList>
    </citation>
    <scope>NUCLEOTIDE SEQUENCE</scope>
    <source>
        <strain evidence="1">Rmic-2018</strain>
    </source>
</reference>
<organism evidence="1 2">
    <name type="scientific">Rhipicephalus microplus</name>
    <name type="common">Cattle tick</name>
    <name type="synonym">Boophilus microplus</name>
    <dbReference type="NCBI Taxonomy" id="6941"/>
    <lineage>
        <taxon>Eukaryota</taxon>
        <taxon>Metazoa</taxon>
        <taxon>Ecdysozoa</taxon>
        <taxon>Arthropoda</taxon>
        <taxon>Chelicerata</taxon>
        <taxon>Arachnida</taxon>
        <taxon>Acari</taxon>
        <taxon>Parasitiformes</taxon>
        <taxon>Ixodida</taxon>
        <taxon>Ixodoidea</taxon>
        <taxon>Ixodidae</taxon>
        <taxon>Rhipicephalinae</taxon>
        <taxon>Rhipicephalus</taxon>
        <taxon>Boophilus</taxon>
    </lineage>
</organism>